<evidence type="ECO:0000256" key="2">
    <source>
        <dbReference type="ARBA" id="ARBA00022448"/>
    </source>
</evidence>
<dbReference type="Pfam" id="PF01545">
    <property type="entry name" value="Cation_efflux"/>
    <property type="match status" value="1"/>
</dbReference>
<keyword evidence="2" id="KW-0813">Transport</keyword>
<dbReference type="InterPro" id="IPR027469">
    <property type="entry name" value="Cation_efflux_TMD_sf"/>
</dbReference>
<sequence>MLSNLSKNIFTTRIHTLHIRFASSFSGRPSLLTIVDKSGYVKKPSIVKIGTFQGAGDGNIETKLSNKVGIVKFAVVTNLADFMVKATAAYLTLSNSLFAETLHSCGFGPYKSNNSISRISTKAPCADFPYGYGNMKYICSLSSGFGILAFGCGLSVYNGIQGFVNPGELESLSWGIGLLFISASLQCASFTRAFFEVQRRARNEGLSVKQYLVSAGADPSIKVVLLEDAASITGVLIALTCVSLTHVTGTTGFDSFGSILIGLVLGTAAYQIIWANALHLVGRSLPESKQRQIIAYMTEDPIIKRMHDVKATYMDVNDYRFKAEIEYNGREITKLYLKEDCNMEELQQQVSKITNKKELEEFMLLHGEKLIDKVGDEVDRLEKKVREKYPEISGVPIALGTIRLLKPIYILEDHNCMHVDFEVKMIVLKVQPGGEKCDGEGEKIISCKAKQVLKHGVVGTVFGNIGMVCSPAPHGIKENDVQTIPLSIKKFSS</sequence>
<evidence type="ECO:0000313" key="9">
    <source>
        <dbReference type="Proteomes" id="UP000887561"/>
    </source>
</evidence>
<evidence type="ECO:0000313" key="10">
    <source>
        <dbReference type="WBParaSite" id="scaffold3004_cov215.g5799"/>
    </source>
</evidence>
<evidence type="ECO:0000256" key="3">
    <source>
        <dbReference type="ARBA" id="ARBA00022692"/>
    </source>
</evidence>
<dbReference type="InterPro" id="IPR040177">
    <property type="entry name" value="SLC30A9"/>
</dbReference>
<evidence type="ECO:0000256" key="5">
    <source>
        <dbReference type="ARBA" id="ARBA00023136"/>
    </source>
</evidence>
<evidence type="ECO:0000259" key="8">
    <source>
        <dbReference type="Pfam" id="PF01545"/>
    </source>
</evidence>
<dbReference type="GO" id="GO:0005783">
    <property type="term" value="C:endoplasmic reticulum"/>
    <property type="evidence" value="ECO:0007669"/>
    <property type="project" value="TreeGrafter"/>
</dbReference>
<reference evidence="10" key="1">
    <citation type="submission" date="2022-11" db="UniProtKB">
        <authorList>
            <consortium name="WormBaseParasite"/>
        </authorList>
    </citation>
    <scope>IDENTIFICATION</scope>
</reference>
<feature type="transmembrane region" description="Helical" evidence="7">
    <location>
        <begin position="259"/>
        <end position="281"/>
    </location>
</feature>
<dbReference type="GO" id="GO:0006829">
    <property type="term" value="P:zinc ion transport"/>
    <property type="evidence" value="ECO:0007669"/>
    <property type="project" value="InterPro"/>
</dbReference>
<dbReference type="PANTHER" id="PTHR13414:SF9">
    <property type="entry name" value="PROTON-COUPLED ZINC ANTIPORTER SLC30A9, MITOCHONDRIAL"/>
    <property type="match status" value="1"/>
</dbReference>
<dbReference type="Gene3D" id="1.20.1510.10">
    <property type="entry name" value="Cation efflux protein transmembrane domain"/>
    <property type="match status" value="1"/>
</dbReference>
<feature type="coiled-coil region" evidence="6">
    <location>
        <begin position="336"/>
        <end position="363"/>
    </location>
</feature>
<evidence type="ECO:0000256" key="7">
    <source>
        <dbReference type="SAM" id="Phobius"/>
    </source>
</evidence>
<keyword evidence="4 7" id="KW-1133">Transmembrane helix</keyword>
<dbReference type="Proteomes" id="UP000887561">
    <property type="component" value="Unplaced"/>
</dbReference>
<dbReference type="GO" id="GO:0008324">
    <property type="term" value="F:monoatomic cation transmembrane transporter activity"/>
    <property type="evidence" value="ECO:0007669"/>
    <property type="project" value="InterPro"/>
</dbReference>
<name>A0A915M4K1_MELJA</name>
<feature type="domain" description="Cation efflux protein transmembrane" evidence="8">
    <location>
        <begin position="72"/>
        <end position="280"/>
    </location>
</feature>
<protein>
    <submittedName>
        <fullName evidence="10">Zinc transporter 9</fullName>
    </submittedName>
</protein>
<feature type="transmembrane region" description="Helical" evidence="7">
    <location>
        <begin position="172"/>
        <end position="195"/>
    </location>
</feature>
<accession>A0A915M4K1</accession>
<dbReference type="SUPFAM" id="SSF161111">
    <property type="entry name" value="Cation efflux protein transmembrane domain-like"/>
    <property type="match status" value="1"/>
</dbReference>
<organism evidence="9 10">
    <name type="scientific">Meloidogyne javanica</name>
    <name type="common">Root-knot nematode worm</name>
    <dbReference type="NCBI Taxonomy" id="6303"/>
    <lineage>
        <taxon>Eukaryota</taxon>
        <taxon>Metazoa</taxon>
        <taxon>Ecdysozoa</taxon>
        <taxon>Nematoda</taxon>
        <taxon>Chromadorea</taxon>
        <taxon>Rhabditida</taxon>
        <taxon>Tylenchina</taxon>
        <taxon>Tylenchomorpha</taxon>
        <taxon>Tylenchoidea</taxon>
        <taxon>Meloidogynidae</taxon>
        <taxon>Meloidogyninae</taxon>
        <taxon>Meloidogyne</taxon>
        <taxon>Meloidogyne incognita group</taxon>
    </lineage>
</organism>
<proteinExistence type="predicted"/>
<evidence type="ECO:0000256" key="1">
    <source>
        <dbReference type="ARBA" id="ARBA00004141"/>
    </source>
</evidence>
<keyword evidence="9" id="KW-1185">Reference proteome</keyword>
<dbReference type="PANTHER" id="PTHR13414">
    <property type="entry name" value="HUEL-CATION TRANSPORTER"/>
    <property type="match status" value="1"/>
</dbReference>
<keyword evidence="3 7" id="KW-0812">Transmembrane</keyword>
<dbReference type="GO" id="GO:0016020">
    <property type="term" value="C:membrane"/>
    <property type="evidence" value="ECO:0007669"/>
    <property type="project" value="UniProtKB-SubCell"/>
</dbReference>
<dbReference type="AlphaFoldDB" id="A0A915M4K1"/>
<comment type="subcellular location">
    <subcellularLocation>
        <location evidence="1">Membrane</location>
        <topology evidence="1">Multi-pass membrane protein</topology>
    </subcellularLocation>
</comment>
<keyword evidence="5 7" id="KW-0472">Membrane</keyword>
<dbReference type="GO" id="GO:0006882">
    <property type="term" value="P:intracellular zinc ion homeostasis"/>
    <property type="evidence" value="ECO:0007669"/>
    <property type="project" value="TreeGrafter"/>
</dbReference>
<dbReference type="InterPro" id="IPR058533">
    <property type="entry name" value="Cation_efflux_TM"/>
</dbReference>
<evidence type="ECO:0000256" key="6">
    <source>
        <dbReference type="SAM" id="Coils"/>
    </source>
</evidence>
<dbReference type="WBParaSite" id="scaffold3004_cov215.g5799">
    <property type="protein sequence ID" value="scaffold3004_cov215.g5799"/>
    <property type="gene ID" value="scaffold3004_cov215.g5799"/>
</dbReference>
<feature type="transmembrane region" description="Helical" evidence="7">
    <location>
        <begin position="137"/>
        <end position="160"/>
    </location>
</feature>
<keyword evidence="6" id="KW-0175">Coiled coil</keyword>
<evidence type="ECO:0000256" key="4">
    <source>
        <dbReference type="ARBA" id="ARBA00022989"/>
    </source>
</evidence>